<dbReference type="EMBL" id="CP108253">
    <property type="protein sequence ID" value="WTU38449.1"/>
    <property type="molecule type" value="Genomic_DNA"/>
</dbReference>
<gene>
    <name evidence="1" type="ORF">OHV25_02185</name>
</gene>
<dbReference type="AlphaFoldDB" id="A0AAU2GTJ7"/>
<accession>A0AAU2GTJ7</accession>
<name>A0AAU2GTJ7_9ACTN</name>
<proteinExistence type="predicted"/>
<reference evidence="1" key="1">
    <citation type="submission" date="2022-10" db="EMBL/GenBank/DDBJ databases">
        <title>The complete genomes of actinobacterial strains from the NBC collection.</title>
        <authorList>
            <person name="Joergensen T.S."/>
            <person name="Alvarez Arevalo M."/>
            <person name="Sterndorff E.B."/>
            <person name="Faurdal D."/>
            <person name="Vuksanovic O."/>
            <person name="Mourched A.-S."/>
            <person name="Charusanti P."/>
            <person name="Shaw S."/>
            <person name="Blin K."/>
            <person name="Weber T."/>
        </authorList>
    </citation>
    <scope>NUCLEOTIDE SEQUENCE</scope>
    <source>
        <strain evidence="1">NBC_00060</strain>
    </source>
</reference>
<sequence length="376" mass="40303">MGLHPVVEHPAVAVFREPRGGRPVPILGPRVEAEARRTARVLAGVATHARPVERTVALRQATAAAGELVTALSALAPAVLGEEVPAESTSQSYFRVREVELSDQQAALHGALVIHRGLEDLCDAPLSGADLALEVDGIRQSVLDLTGAAPGSDRDLASPVALLARAPEPGAGPSLESVWSARWLIGHQVHVLFNICAAVAVADATRHLRHGDGDAALLRLADATVYVRGFPAAMTHASTIPTDYYMTAIRQSMAPPSVDVPLSGRQHRGYKLFRAAMKDLLSVVPDSYEQLAARAPELAEARDALLEADIVDSERHVTLAYSMVHLRRSIAQRPEGPDNAVAELRLMRHRRAAQYAPLIRFGDLYVADAVAGLRRS</sequence>
<evidence type="ECO:0000313" key="1">
    <source>
        <dbReference type="EMBL" id="WTU38449.1"/>
    </source>
</evidence>
<protein>
    <submittedName>
        <fullName evidence="1">Uncharacterized protein</fullName>
    </submittedName>
</protein>
<organism evidence="1">
    <name type="scientific">Streptomyces sp. NBC_00060</name>
    <dbReference type="NCBI Taxonomy" id="2975636"/>
    <lineage>
        <taxon>Bacteria</taxon>
        <taxon>Bacillati</taxon>
        <taxon>Actinomycetota</taxon>
        <taxon>Actinomycetes</taxon>
        <taxon>Kitasatosporales</taxon>
        <taxon>Streptomycetaceae</taxon>
        <taxon>Streptomyces</taxon>
    </lineage>
</organism>